<keyword evidence="2" id="KW-0805">Transcription regulation</keyword>
<dbReference type="EMBL" id="JBAMMX010000010">
    <property type="protein sequence ID" value="KAK6932289.1"/>
    <property type="molecule type" value="Genomic_DNA"/>
</dbReference>
<dbReference type="AlphaFoldDB" id="A0AAN8VF02"/>
<feature type="domain" description="HTH myb-type" evidence="5">
    <location>
        <begin position="27"/>
        <end position="87"/>
    </location>
</feature>
<dbReference type="GO" id="GO:0005634">
    <property type="term" value="C:nucleus"/>
    <property type="evidence" value="ECO:0007669"/>
    <property type="project" value="UniProtKB-SubCell"/>
</dbReference>
<dbReference type="NCBIfam" id="TIGR01557">
    <property type="entry name" value="myb_SHAQKYF"/>
    <property type="match status" value="1"/>
</dbReference>
<name>A0AAN8VF02_9MAGN</name>
<comment type="subcellular location">
    <subcellularLocation>
        <location evidence="1">Nucleus</location>
    </subcellularLocation>
</comment>
<keyword evidence="4" id="KW-0539">Nucleus</keyword>
<dbReference type="GO" id="GO:0003677">
    <property type="term" value="F:DNA binding"/>
    <property type="evidence" value="ECO:0007669"/>
    <property type="project" value="InterPro"/>
</dbReference>
<dbReference type="GO" id="GO:0003700">
    <property type="term" value="F:DNA-binding transcription factor activity"/>
    <property type="evidence" value="ECO:0007669"/>
    <property type="project" value="InterPro"/>
</dbReference>
<feature type="non-terminal residue" evidence="6">
    <location>
        <position position="92"/>
    </location>
</feature>
<comment type="caution">
    <text evidence="6">The sequence shown here is derived from an EMBL/GenBank/DDBJ whole genome shotgun (WGS) entry which is preliminary data.</text>
</comment>
<reference evidence="6 7" key="1">
    <citation type="submission" date="2023-12" db="EMBL/GenBank/DDBJ databases">
        <title>A high-quality genome assembly for Dillenia turbinata (Dilleniales).</title>
        <authorList>
            <person name="Chanderbali A."/>
        </authorList>
    </citation>
    <scope>NUCLEOTIDE SEQUENCE [LARGE SCALE GENOMIC DNA]</scope>
    <source>
        <strain evidence="6">LSX21</strain>
        <tissue evidence="6">Leaf</tissue>
    </source>
</reference>
<evidence type="ECO:0000256" key="3">
    <source>
        <dbReference type="ARBA" id="ARBA00023163"/>
    </source>
</evidence>
<evidence type="ECO:0000256" key="1">
    <source>
        <dbReference type="ARBA" id="ARBA00004123"/>
    </source>
</evidence>
<organism evidence="6 7">
    <name type="scientific">Dillenia turbinata</name>
    <dbReference type="NCBI Taxonomy" id="194707"/>
    <lineage>
        <taxon>Eukaryota</taxon>
        <taxon>Viridiplantae</taxon>
        <taxon>Streptophyta</taxon>
        <taxon>Embryophyta</taxon>
        <taxon>Tracheophyta</taxon>
        <taxon>Spermatophyta</taxon>
        <taxon>Magnoliopsida</taxon>
        <taxon>eudicotyledons</taxon>
        <taxon>Gunneridae</taxon>
        <taxon>Pentapetalae</taxon>
        <taxon>Dilleniales</taxon>
        <taxon>Dilleniaceae</taxon>
        <taxon>Dillenia</taxon>
    </lineage>
</organism>
<dbReference type="InterPro" id="IPR001005">
    <property type="entry name" value="SANT/Myb"/>
</dbReference>
<evidence type="ECO:0000313" key="7">
    <source>
        <dbReference type="Proteomes" id="UP001370490"/>
    </source>
</evidence>
<evidence type="ECO:0000256" key="2">
    <source>
        <dbReference type="ARBA" id="ARBA00023015"/>
    </source>
</evidence>
<dbReference type="SUPFAM" id="SSF46689">
    <property type="entry name" value="Homeodomain-like"/>
    <property type="match status" value="1"/>
</dbReference>
<dbReference type="Gene3D" id="1.10.10.60">
    <property type="entry name" value="Homeodomain-like"/>
    <property type="match status" value="1"/>
</dbReference>
<evidence type="ECO:0000259" key="5">
    <source>
        <dbReference type="PROSITE" id="PS51294"/>
    </source>
</evidence>
<dbReference type="InterPro" id="IPR006447">
    <property type="entry name" value="Myb_dom_plants"/>
</dbReference>
<dbReference type="Pfam" id="PF00249">
    <property type="entry name" value="Myb_DNA-binding"/>
    <property type="match status" value="1"/>
</dbReference>
<gene>
    <name evidence="6" type="ORF">RJ641_001913</name>
</gene>
<dbReference type="InterPro" id="IPR017930">
    <property type="entry name" value="Myb_dom"/>
</dbReference>
<evidence type="ECO:0000256" key="4">
    <source>
        <dbReference type="ARBA" id="ARBA00023242"/>
    </source>
</evidence>
<dbReference type="Proteomes" id="UP001370490">
    <property type="component" value="Unassembled WGS sequence"/>
</dbReference>
<dbReference type="InterPro" id="IPR009057">
    <property type="entry name" value="Homeodomain-like_sf"/>
</dbReference>
<dbReference type="FunFam" id="1.10.10.60:FF:000002">
    <property type="entry name" value="Myb family transcription factor"/>
    <property type="match status" value="1"/>
</dbReference>
<accession>A0AAN8VF02</accession>
<evidence type="ECO:0000313" key="6">
    <source>
        <dbReference type="EMBL" id="KAK6932289.1"/>
    </source>
</evidence>
<proteinExistence type="predicted"/>
<keyword evidence="7" id="KW-1185">Reference proteome</keyword>
<dbReference type="PANTHER" id="PTHR31314:SF84">
    <property type="entry name" value="HOMEODOMAIN-LIKE SUPERFAMILY PROTEIN-RELATED"/>
    <property type="match status" value="1"/>
</dbReference>
<dbReference type="PANTHER" id="PTHR31314">
    <property type="entry name" value="MYB FAMILY TRANSCRIPTION FACTOR PHL7-LIKE"/>
    <property type="match status" value="1"/>
</dbReference>
<dbReference type="PROSITE" id="PS51294">
    <property type="entry name" value="HTH_MYB"/>
    <property type="match status" value="1"/>
</dbReference>
<protein>
    <submittedName>
        <fullName evidence="6">SANT/Myb domain</fullName>
    </submittedName>
</protein>
<keyword evidence="3" id="KW-0804">Transcription</keyword>
<dbReference type="InterPro" id="IPR046955">
    <property type="entry name" value="PHR1-like"/>
</dbReference>
<sequence>MKATRPKMDEFGTTLHLSSPVVRPYVRSKMPRLRWTLDLHHCFVHAVDRLGGEDRATPKMILQIMDVKGLTISHIKSHLQMYRSMRHEQVLQ</sequence>